<organism evidence="10">
    <name type="scientific">marine sediment metagenome</name>
    <dbReference type="NCBI Taxonomy" id="412755"/>
    <lineage>
        <taxon>unclassified sequences</taxon>
        <taxon>metagenomes</taxon>
        <taxon>ecological metagenomes</taxon>
    </lineage>
</organism>
<dbReference type="InterPro" id="IPR004868">
    <property type="entry name" value="DNA-dir_DNA_pol_B_mt/vir"/>
</dbReference>
<feature type="non-terminal residue" evidence="10">
    <location>
        <position position="1"/>
    </location>
</feature>
<dbReference type="InterPro" id="IPR043502">
    <property type="entry name" value="DNA/RNA_pol_sf"/>
</dbReference>
<evidence type="ECO:0000256" key="3">
    <source>
        <dbReference type="ARBA" id="ARBA00022679"/>
    </source>
</evidence>
<keyword evidence="5" id="KW-0235">DNA replication</keyword>
<evidence type="ECO:0000256" key="7">
    <source>
        <dbReference type="ARBA" id="ARBA00023125"/>
    </source>
</evidence>
<dbReference type="AlphaFoldDB" id="X1N1F0"/>
<feature type="non-terminal residue" evidence="10">
    <location>
        <position position="273"/>
    </location>
</feature>
<proteinExistence type="inferred from homology"/>
<comment type="catalytic activity">
    <reaction evidence="8">
        <text>DNA(n) + a 2'-deoxyribonucleoside 5'-triphosphate = DNA(n+1) + diphosphate</text>
        <dbReference type="Rhea" id="RHEA:22508"/>
        <dbReference type="Rhea" id="RHEA-COMP:17339"/>
        <dbReference type="Rhea" id="RHEA-COMP:17340"/>
        <dbReference type="ChEBI" id="CHEBI:33019"/>
        <dbReference type="ChEBI" id="CHEBI:61560"/>
        <dbReference type="ChEBI" id="CHEBI:173112"/>
        <dbReference type="EC" id="2.7.7.7"/>
    </reaction>
</comment>
<evidence type="ECO:0000313" key="10">
    <source>
        <dbReference type="EMBL" id="GAI24076.1"/>
    </source>
</evidence>
<gene>
    <name evidence="10" type="ORF">S06H3_35572</name>
</gene>
<protein>
    <recommendedName>
        <fullName evidence="2">DNA-directed DNA polymerase</fullName>
        <ecNumber evidence="2">2.7.7.7</ecNumber>
    </recommendedName>
</protein>
<feature type="domain" description="DNA-directed DNA polymerase family B mitochondria/virus" evidence="9">
    <location>
        <begin position="7"/>
        <end position="163"/>
    </location>
</feature>
<dbReference type="GO" id="GO:0003677">
    <property type="term" value="F:DNA binding"/>
    <property type="evidence" value="ECO:0007669"/>
    <property type="project" value="UniProtKB-KW"/>
</dbReference>
<keyword evidence="4" id="KW-0548">Nucleotidyltransferase</keyword>
<dbReference type="Pfam" id="PF03175">
    <property type="entry name" value="DNA_pol_B_2"/>
    <property type="match status" value="1"/>
</dbReference>
<keyword evidence="7" id="KW-0238">DNA-binding</keyword>
<dbReference type="EC" id="2.7.7.7" evidence="2"/>
<evidence type="ECO:0000256" key="5">
    <source>
        <dbReference type="ARBA" id="ARBA00022705"/>
    </source>
</evidence>
<comment type="caution">
    <text evidence="10">The sequence shown here is derived from an EMBL/GenBank/DDBJ whole genome shotgun (WGS) entry which is preliminary data.</text>
</comment>
<evidence type="ECO:0000256" key="4">
    <source>
        <dbReference type="ARBA" id="ARBA00022695"/>
    </source>
</evidence>
<sequence>DLLIYSESYNGGKFEVTQKGRFNAYEYDINSCYPYEIANLLDIRNAKVAHTPEYQDEAQYGFLRVKVNFMPPCYHPLSVKRGMLNTYPCGCFDRTITKAEYDYILTLGAEVEIEDAWWLKVTRKLYPYRKVVEDLYRRKADLKGKDDMGYNIVKIMLNGFYGKMWQMVKQPDGTIKAGCAWNPIYAAVITANARIRMSEIQNSLGKDCLAVHTDSVILCQPFLDKVCFPNLGAWSLTAQGDTLIIGCGIYQIGDKVRIRGFPYDGKVDLFELL</sequence>
<evidence type="ECO:0000256" key="8">
    <source>
        <dbReference type="ARBA" id="ARBA00049244"/>
    </source>
</evidence>
<evidence type="ECO:0000256" key="2">
    <source>
        <dbReference type="ARBA" id="ARBA00012417"/>
    </source>
</evidence>
<dbReference type="EMBL" id="BARV01021473">
    <property type="protein sequence ID" value="GAI24076.1"/>
    <property type="molecule type" value="Genomic_DNA"/>
</dbReference>
<reference evidence="10" key="1">
    <citation type="journal article" date="2014" name="Front. Microbiol.">
        <title>High frequency of phylogenetically diverse reductive dehalogenase-homologous genes in deep subseafloor sedimentary metagenomes.</title>
        <authorList>
            <person name="Kawai M."/>
            <person name="Futagami T."/>
            <person name="Toyoda A."/>
            <person name="Takaki Y."/>
            <person name="Nishi S."/>
            <person name="Hori S."/>
            <person name="Arai W."/>
            <person name="Tsubouchi T."/>
            <person name="Morono Y."/>
            <person name="Uchiyama I."/>
            <person name="Ito T."/>
            <person name="Fujiyama A."/>
            <person name="Inagaki F."/>
            <person name="Takami H."/>
        </authorList>
    </citation>
    <scope>NUCLEOTIDE SEQUENCE</scope>
    <source>
        <strain evidence="10">Expedition CK06-06</strain>
    </source>
</reference>
<keyword evidence="6" id="KW-0239">DNA-directed DNA polymerase</keyword>
<accession>X1N1F0</accession>
<dbReference type="GO" id="GO:0006260">
    <property type="term" value="P:DNA replication"/>
    <property type="evidence" value="ECO:0007669"/>
    <property type="project" value="UniProtKB-KW"/>
</dbReference>
<dbReference type="SUPFAM" id="SSF56672">
    <property type="entry name" value="DNA/RNA polymerases"/>
    <property type="match status" value="1"/>
</dbReference>
<evidence type="ECO:0000259" key="9">
    <source>
        <dbReference type="Pfam" id="PF03175"/>
    </source>
</evidence>
<dbReference type="GO" id="GO:0000166">
    <property type="term" value="F:nucleotide binding"/>
    <property type="evidence" value="ECO:0007669"/>
    <property type="project" value="InterPro"/>
</dbReference>
<evidence type="ECO:0000256" key="6">
    <source>
        <dbReference type="ARBA" id="ARBA00022932"/>
    </source>
</evidence>
<comment type="similarity">
    <text evidence="1">Belongs to the DNA polymerase type-B family.</text>
</comment>
<dbReference type="GO" id="GO:0003887">
    <property type="term" value="F:DNA-directed DNA polymerase activity"/>
    <property type="evidence" value="ECO:0007669"/>
    <property type="project" value="UniProtKB-KW"/>
</dbReference>
<keyword evidence="3" id="KW-0808">Transferase</keyword>
<name>X1N1F0_9ZZZZ</name>
<evidence type="ECO:0000256" key="1">
    <source>
        <dbReference type="ARBA" id="ARBA00005755"/>
    </source>
</evidence>